<dbReference type="Proteomes" id="UP000603912">
    <property type="component" value="Unassembled WGS sequence"/>
</dbReference>
<evidence type="ECO:0000313" key="2">
    <source>
        <dbReference type="Proteomes" id="UP000603912"/>
    </source>
</evidence>
<evidence type="ECO:0000313" key="1">
    <source>
        <dbReference type="EMBL" id="GGH25245.1"/>
    </source>
</evidence>
<accession>A0A917IA45</accession>
<gene>
    <name evidence="1" type="ORF">GCM10007036_32240</name>
</gene>
<reference evidence="1" key="1">
    <citation type="journal article" date="2014" name="Int. J. Syst. Evol. Microbiol.">
        <title>Complete genome sequence of Corynebacterium casei LMG S-19264T (=DSM 44701T), isolated from a smear-ripened cheese.</title>
        <authorList>
            <consortium name="US DOE Joint Genome Institute (JGI-PGF)"/>
            <person name="Walter F."/>
            <person name="Albersmeier A."/>
            <person name="Kalinowski J."/>
            <person name="Ruckert C."/>
        </authorList>
    </citation>
    <scope>NUCLEOTIDE SEQUENCE</scope>
    <source>
        <strain evidence="1">CGMCC 1.12214</strain>
    </source>
</reference>
<dbReference type="AlphaFoldDB" id="A0A917IA45"/>
<reference evidence="1" key="2">
    <citation type="submission" date="2020-09" db="EMBL/GenBank/DDBJ databases">
        <authorList>
            <person name="Sun Q."/>
            <person name="Zhou Y."/>
        </authorList>
    </citation>
    <scope>NUCLEOTIDE SEQUENCE</scope>
    <source>
        <strain evidence="1">CGMCC 1.12214</strain>
    </source>
</reference>
<protein>
    <submittedName>
        <fullName evidence="1">Uncharacterized protein</fullName>
    </submittedName>
</protein>
<dbReference type="EMBL" id="BMES01000002">
    <property type="protein sequence ID" value="GGH25245.1"/>
    <property type="molecule type" value="Genomic_DNA"/>
</dbReference>
<keyword evidence="2" id="KW-1185">Reference proteome</keyword>
<sequence length="218" mass="22624">MAFGVELPVFAAFDPDFCIPKRQEPGDSEAVHLAELRALRMEARDGAAVAHRVRKVLMAHADRAVTRREAEALFDIAETAREGASEDFAALFAVAVANHLLSAGAGAAEASIFARSFWLDATVLAAAQSGVAAPSLFAQVVTAALTEERVSACEGWVARGASEATLQAVTRAADPARSWVAERLGRRGAALSGAEALLVAALKPCCDLTPASAVAKAA</sequence>
<name>A0A917IA45_9HYPH</name>
<proteinExistence type="predicted"/>
<organism evidence="1 2">
    <name type="scientific">Alsobacter metallidurans</name>
    <dbReference type="NCBI Taxonomy" id="340221"/>
    <lineage>
        <taxon>Bacteria</taxon>
        <taxon>Pseudomonadati</taxon>
        <taxon>Pseudomonadota</taxon>
        <taxon>Alphaproteobacteria</taxon>
        <taxon>Hyphomicrobiales</taxon>
        <taxon>Alsobacteraceae</taxon>
        <taxon>Alsobacter</taxon>
    </lineage>
</organism>
<comment type="caution">
    <text evidence="1">The sequence shown here is derived from an EMBL/GenBank/DDBJ whole genome shotgun (WGS) entry which is preliminary data.</text>
</comment>